<keyword evidence="5" id="KW-0645">Protease</keyword>
<dbReference type="PROSITE" id="PS50082">
    <property type="entry name" value="WD_REPEATS_2"/>
    <property type="match status" value="2"/>
</dbReference>
<dbReference type="Gene3D" id="3.30.40.10">
    <property type="entry name" value="Zinc/RING finger domain, C3HC4 (zinc finger)"/>
    <property type="match status" value="1"/>
</dbReference>
<dbReference type="SUPFAM" id="SSF53187">
    <property type="entry name" value="Zn-dependent exopeptidases"/>
    <property type="match status" value="1"/>
</dbReference>
<dbReference type="PROSITE" id="PS50294">
    <property type="entry name" value="WD_REPEATS_REGION"/>
    <property type="match status" value="2"/>
</dbReference>
<evidence type="ECO:0000256" key="17">
    <source>
        <dbReference type="ARBA" id="ARBA00045966"/>
    </source>
</evidence>
<dbReference type="InterPro" id="IPR003613">
    <property type="entry name" value="Ubox_domain"/>
</dbReference>
<evidence type="ECO:0000256" key="6">
    <source>
        <dbReference type="ARBA" id="ARBA00022723"/>
    </source>
</evidence>
<evidence type="ECO:0000256" key="13">
    <source>
        <dbReference type="ARBA" id="ARBA00029605"/>
    </source>
</evidence>
<dbReference type="GO" id="GO:0016567">
    <property type="term" value="P:protein ubiquitination"/>
    <property type="evidence" value="ECO:0007669"/>
    <property type="project" value="InterPro"/>
</dbReference>
<comment type="catalytic activity">
    <reaction evidence="19">
        <text>L-cysteinylglycine + H2O = L-cysteine + glycine</text>
        <dbReference type="Rhea" id="RHEA:28783"/>
        <dbReference type="ChEBI" id="CHEBI:15377"/>
        <dbReference type="ChEBI" id="CHEBI:35235"/>
        <dbReference type="ChEBI" id="CHEBI:57305"/>
        <dbReference type="ChEBI" id="CHEBI:61694"/>
    </reaction>
    <physiologicalReaction direction="left-to-right" evidence="19">
        <dbReference type="Rhea" id="RHEA:28784"/>
    </physiologicalReaction>
</comment>
<dbReference type="AlphaFoldDB" id="A0A833VLP0"/>
<dbReference type="InterPro" id="IPR036322">
    <property type="entry name" value="WD40_repeat_dom_sf"/>
</dbReference>
<dbReference type="Proteomes" id="UP000655588">
    <property type="component" value="Unassembled WGS sequence"/>
</dbReference>
<dbReference type="Pfam" id="PF00400">
    <property type="entry name" value="WD40"/>
    <property type="match status" value="2"/>
</dbReference>
<name>A0A833VLP0_9HYME</name>
<sequence length="1211" mass="134603">MALSLIRGKGLQYGNSQLRSLSCISTMKKGLVLGLYETEDESNLLLTPTAAKYDELVKGKLQKHILLNIIQLRKKMSAINDSNLGNDNPGSSGSVGECSDRMSKQNHSANVLHRISGTLEDKNNDYLCPICFEIIDEAHITRCGHTFCYRCIVKSLEANGRCPKCSYMLTQQDIFPNFLLHELISKYKTRIKGLTELGSSYAADGRHKTGIDLPVPPHDGLRDIIAAESANLTLPDVNVMLEVLTQRKHLLEAETCAAQNKLLHEFLKHLLQQKEEQKNQLQKEIALIKKDMEEVENILKDVQNKCPKVEDLKKSSENDTAQVSAIRKEMIGLIDIIDSNMVKPNEKANVGTDTFINPTGSKKQNDYAVGSTLAVRRKRMHAHFDDFVQCYFDSRAKELLLGHKSQSQSDSWQGTSSGLDVFRENLVKFSRYKALRPLATLNYSSDIFNNSTIVSSIEFDKDNEFFAIAGVTKRIKVFDYSAVIRDTVDIHYPCVEMVSSSKISCVSWNSFHKGMLASSDYEGIVTVWDAATCQRTKTFQEHEKRCWSVDFNDVDTKLIASGSDDARVKLWSLNNDHSVASLEAKANVCCVKFNPRSSCHLAFGSADHCVHYYDLRNMKEALCIFKGHRKAVSYVKFINKEEIVSASTDSQLKMWNINNPHCLRSFVGHVNEKNFIGLTTDGDYVACGSENNALYVYYKGLSKQLFSYKFDAVRSILEIQERREEDLNEFVSAVCWKQIAGPKIPKGHARIFWGLDEKDYVGIAVVGLGKKNLGINQLEEIHEGKENIRIAAAVGCRALDAVNIKDIQLETLGDAEAAAEGAALSTWFYQGSKNKKKQKVLPKVSLYGQEGETQWRIGNIKAQAQNWARHLADSPANLMTPTVFSEEVQAVLTKLGITVKVHNKEWAEEKKMGSFLSVSHGSCEPPKFVEIHYKGADDDSQPIAFVGKGVTFDAGGISLKPSAEMDDMRADMSGAACVVAAIRAAAELKLKLNLIGLIPLTENLPSGTATKPGDLVVAMNGKSIIVDNTDAEGRLILADALCYAQEFNPSFILDIATLTGAMRIALGGAATGVFTNNSSLFEKLRNAGTLTGDRVWRFPLWQHFTDEMTKKVKSADIRNIARTKGGGSCTAAAFLHEFVSNNTPWMHLDIAGVMGPGPDKLPYVPAGMTVYFIHAYLPFNIPTFLQTDQIYNELSTYIGMYKSHTQFIKYP</sequence>
<keyword evidence="3" id="KW-0031">Aminopeptidase</keyword>
<feature type="coiled-coil region" evidence="22">
    <location>
        <begin position="264"/>
        <end position="312"/>
    </location>
</feature>
<feature type="repeat" description="WD" evidence="21">
    <location>
        <begin position="539"/>
        <end position="581"/>
    </location>
</feature>
<comment type="function">
    <text evidence="17">Cytosolic metallopeptidase that catalyzes the removal of unsubstituted N-terminal hydrophobic amino acids from various peptides. The presence of Zn(2+) ions is essential for the peptidase activity, and the association with other cofactors can modulate the substrate spectificity of the enzyme. For instance, in the presence of Mn(2+), it displays a specific Cys-Gly hydrolyzing activity of Cys-Gly-S-conjugates. Involved in the metabolism of glutathione and in the degradation of glutathione S-conjugates, which may play a role in the control of the cell redox status.</text>
</comment>
<dbReference type="GO" id="GO:0008270">
    <property type="term" value="F:zinc ion binding"/>
    <property type="evidence" value="ECO:0007669"/>
    <property type="project" value="UniProtKB-KW"/>
</dbReference>
<dbReference type="PROSITE" id="PS00518">
    <property type="entry name" value="ZF_RING_1"/>
    <property type="match status" value="1"/>
</dbReference>
<feature type="domain" description="RING-type" evidence="23">
    <location>
        <begin position="128"/>
        <end position="166"/>
    </location>
</feature>
<dbReference type="InterPro" id="IPR043472">
    <property type="entry name" value="Macro_dom-like"/>
</dbReference>
<dbReference type="InterPro" id="IPR042755">
    <property type="entry name" value="COP1"/>
</dbReference>
<evidence type="ECO:0000256" key="19">
    <source>
        <dbReference type="ARBA" id="ARBA00049107"/>
    </source>
</evidence>
<evidence type="ECO:0000256" key="5">
    <source>
        <dbReference type="ARBA" id="ARBA00022670"/>
    </source>
</evidence>
<dbReference type="SMART" id="SM00184">
    <property type="entry name" value="RING"/>
    <property type="match status" value="1"/>
</dbReference>
<feature type="repeat" description="WD" evidence="21">
    <location>
        <begin position="625"/>
        <end position="665"/>
    </location>
</feature>
<keyword evidence="7" id="KW-0677">Repeat</keyword>
<evidence type="ECO:0000256" key="2">
    <source>
        <dbReference type="ARBA" id="ARBA00014190"/>
    </source>
</evidence>
<evidence type="ECO:0000256" key="3">
    <source>
        <dbReference type="ARBA" id="ARBA00022438"/>
    </source>
</evidence>
<comment type="catalytic activity">
    <reaction evidence="11">
        <text>an S-substituted L-cysteinylglycine + H2O = an S-substituted L-cysteine + glycine</text>
        <dbReference type="Rhea" id="RHEA:60444"/>
        <dbReference type="ChEBI" id="CHEBI:15377"/>
        <dbReference type="ChEBI" id="CHEBI:57305"/>
        <dbReference type="ChEBI" id="CHEBI:58717"/>
        <dbReference type="ChEBI" id="CHEBI:143103"/>
        <dbReference type="EC" id="3.4.13.23"/>
    </reaction>
    <physiologicalReaction direction="left-to-right" evidence="11">
        <dbReference type="Rhea" id="RHEA:60445"/>
    </physiologicalReaction>
</comment>
<dbReference type="CDD" id="cd00200">
    <property type="entry name" value="WD40"/>
    <property type="match status" value="1"/>
</dbReference>
<evidence type="ECO:0000256" key="15">
    <source>
        <dbReference type="ARBA" id="ARBA00030997"/>
    </source>
</evidence>
<dbReference type="CDD" id="cd16504">
    <property type="entry name" value="RING-HC_COP1"/>
    <property type="match status" value="1"/>
</dbReference>
<evidence type="ECO:0000256" key="14">
    <source>
        <dbReference type="ARBA" id="ARBA00030930"/>
    </source>
</evidence>
<dbReference type="Pfam" id="PF02789">
    <property type="entry name" value="Peptidase_M17_N"/>
    <property type="match status" value="1"/>
</dbReference>
<evidence type="ECO:0000256" key="18">
    <source>
        <dbReference type="ARBA" id="ARBA00047881"/>
    </source>
</evidence>
<evidence type="ECO:0000313" key="25">
    <source>
        <dbReference type="Proteomes" id="UP000655588"/>
    </source>
</evidence>
<evidence type="ECO:0000256" key="16">
    <source>
        <dbReference type="ARBA" id="ARBA00031564"/>
    </source>
</evidence>
<dbReference type="InterPro" id="IPR019775">
    <property type="entry name" value="WD40_repeat_CS"/>
</dbReference>
<dbReference type="InterPro" id="IPR001841">
    <property type="entry name" value="Znf_RING"/>
</dbReference>
<dbReference type="Pfam" id="PF00883">
    <property type="entry name" value="Peptidase_M17"/>
    <property type="match status" value="1"/>
</dbReference>
<keyword evidence="8 20" id="KW-0863">Zinc-finger</keyword>
<dbReference type="Gene3D" id="3.40.220.10">
    <property type="entry name" value="Leucine Aminopeptidase, subunit E, domain 1"/>
    <property type="match status" value="1"/>
</dbReference>
<reference evidence="24" key="1">
    <citation type="submission" date="2019-11" db="EMBL/GenBank/DDBJ databases">
        <title>The nuclear and mitochondrial genomes of Frieseomelitta varia - a highly eusocial stingless bee (Meliponini) with a permanently sterile worker caste.</title>
        <authorList>
            <person name="Freitas F.C.P."/>
            <person name="Lourenco A.P."/>
            <person name="Nunes F.M.F."/>
            <person name="Paschoal A.R."/>
            <person name="Abreu F.C.P."/>
            <person name="Barbin F.O."/>
            <person name="Bataglia L."/>
            <person name="Cardoso-Junior C.A.M."/>
            <person name="Cervoni M.S."/>
            <person name="Silva S.R."/>
            <person name="Dalarmi F."/>
            <person name="Del Lama M.A."/>
            <person name="Depintor T.S."/>
            <person name="Ferreira K.M."/>
            <person name="Goria P.S."/>
            <person name="Jaskot M.C."/>
            <person name="Lago D.C."/>
            <person name="Luna-Lucena D."/>
            <person name="Moda L.M."/>
            <person name="Nascimento L."/>
            <person name="Pedrino M."/>
            <person name="Rabico F.O."/>
            <person name="Sanches F.C."/>
            <person name="Santos D.E."/>
            <person name="Santos C.G."/>
            <person name="Vieira J."/>
            <person name="Lopes T.F."/>
            <person name="Barchuk A.R."/>
            <person name="Hartfelder K."/>
            <person name="Simoes Z.L.P."/>
            <person name="Bitondi M.M.G."/>
            <person name="Pinheiro D.G."/>
        </authorList>
    </citation>
    <scope>NUCLEOTIDE SEQUENCE</scope>
    <source>
        <strain evidence="24">USP_RPSP 00005682</strain>
        <tissue evidence="24">Whole individual</tissue>
    </source>
</reference>
<dbReference type="PANTHER" id="PTHR44080">
    <property type="entry name" value="E3 UBIQUITIN-PROTEIN LIGASE COP1"/>
    <property type="match status" value="1"/>
</dbReference>
<gene>
    <name evidence="24" type="ORF">E2986_12792</name>
</gene>
<accession>A0A833VLP0</accession>
<organism evidence="24 25">
    <name type="scientific">Frieseomelitta varia</name>
    <dbReference type="NCBI Taxonomy" id="561572"/>
    <lineage>
        <taxon>Eukaryota</taxon>
        <taxon>Metazoa</taxon>
        <taxon>Ecdysozoa</taxon>
        <taxon>Arthropoda</taxon>
        <taxon>Hexapoda</taxon>
        <taxon>Insecta</taxon>
        <taxon>Pterygota</taxon>
        <taxon>Neoptera</taxon>
        <taxon>Endopterygota</taxon>
        <taxon>Hymenoptera</taxon>
        <taxon>Apocrita</taxon>
        <taxon>Aculeata</taxon>
        <taxon>Apoidea</taxon>
        <taxon>Anthophila</taxon>
        <taxon>Apidae</taxon>
        <taxon>Frieseomelitta</taxon>
    </lineage>
</organism>
<dbReference type="PROSITE" id="PS00631">
    <property type="entry name" value="CYTOSOL_AP"/>
    <property type="match status" value="1"/>
</dbReference>
<keyword evidence="4 21" id="KW-0853">WD repeat</keyword>
<evidence type="ECO:0000256" key="20">
    <source>
        <dbReference type="PROSITE-ProRule" id="PRU00175"/>
    </source>
</evidence>
<evidence type="ECO:0000313" key="24">
    <source>
        <dbReference type="EMBL" id="KAF3423296.1"/>
    </source>
</evidence>
<protein>
    <recommendedName>
        <fullName evidence="2">Cytosol aminopeptidase</fullName>
        <ecNumber evidence="12">3.4.13.23</ecNumber>
    </recommendedName>
    <alternativeName>
        <fullName evidence="15">Cysteinylglycine-S-conjugate dipeptidase</fullName>
    </alternativeName>
    <alternativeName>
        <fullName evidence="16">Leucine aminopeptidase 3</fullName>
    </alternativeName>
    <alternativeName>
        <fullName evidence="14">Proline aminopeptidase</fullName>
    </alternativeName>
    <alternativeName>
        <fullName evidence="13">Prolyl aminopeptidase</fullName>
    </alternativeName>
</protein>
<dbReference type="InterPro" id="IPR000819">
    <property type="entry name" value="Peptidase_M17_C"/>
</dbReference>
<dbReference type="InterPro" id="IPR011356">
    <property type="entry name" value="Leucine_aapep/pepB"/>
</dbReference>
<dbReference type="SUPFAM" id="SSF50978">
    <property type="entry name" value="WD40 repeat-like"/>
    <property type="match status" value="1"/>
</dbReference>
<keyword evidence="10" id="KW-0862">Zinc</keyword>
<dbReference type="CDD" id="cd00433">
    <property type="entry name" value="Peptidase_M17"/>
    <property type="match status" value="1"/>
</dbReference>
<dbReference type="EMBL" id="WNWW01000577">
    <property type="protein sequence ID" value="KAF3423296.1"/>
    <property type="molecule type" value="Genomic_DNA"/>
</dbReference>
<evidence type="ECO:0000256" key="21">
    <source>
        <dbReference type="PROSITE-ProRule" id="PRU00221"/>
    </source>
</evidence>
<evidence type="ECO:0000256" key="11">
    <source>
        <dbReference type="ARBA" id="ARBA00023511"/>
    </source>
</evidence>
<comment type="similarity">
    <text evidence="1">Belongs to the peptidase M17 family.</text>
</comment>
<evidence type="ECO:0000256" key="10">
    <source>
        <dbReference type="ARBA" id="ARBA00022833"/>
    </source>
</evidence>
<dbReference type="Gene3D" id="3.40.630.10">
    <property type="entry name" value="Zn peptidases"/>
    <property type="match status" value="1"/>
</dbReference>
<dbReference type="GO" id="GO:0070006">
    <property type="term" value="F:metalloaminopeptidase activity"/>
    <property type="evidence" value="ECO:0007669"/>
    <property type="project" value="InterPro"/>
</dbReference>
<dbReference type="PANTHER" id="PTHR44080:SF1">
    <property type="entry name" value="E3 UBIQUITIN-PROTEIN LIGASE COP1"/>
    <property type="match status" value="1"/>
</dbReference>
<dbReference type="GO" id="GO:0030145">
    <property type="term" value="F:manganese ion binding"/>
    <property type="evidence" value="ECO:0007669"/>
    <property type="project" value="InterPro"/>
</dbReference>
<dbReference type="Pfam" id="PF13923">
    <property type="entry name" value="zf-C3HC4_2"/>
    <property type="match status" value="1"/>
</dbReference>
<dbReference type="SMART" id="SM00320">
    <property type="entry name" value="WD40"/>
    <property type="match status" value="6"/>
</dbReference>
<evidence type="ECO:0000256" key="1">
    <source>
        <dbReference type="ARBA" id="ARBA00009528"/>
    </source>
</evidence>
<dbReference type="SUPFAM" id="SSF57850">
    <property type="entry name" value="RING/U-box"/>
    <property type="match status" value="1"/>
</dbReference>
<keyword evidence="22" id="KW-0175">Coiled coil</keyword>
<evidence type="ECO:0000256" key="22">
    <source>
        <dbReference type="SAM" id="Coils"/>
    </source>
</evidence>
<evidence type="ECO:0000256" key="7">
    <source>
        <dbReference type="ARBA" id="ARBA00022737"/>
    </source>
</evidence>
<dbReference type="GO" id="GO:0005737">
    <property type="term" value="C:cytoplasm"/>
    <property type="evidence" value="ECO:0007669"/>
    <property type="project" value="InterPro"/>
</dbReference>
<keyword evidence="9" id="KW-0378">Hydrolase</keyword>
<dbReference type="PRINTS" id="PR00481">
    <property type="entry name" value="LAMNOPPTDASE"/>
</dbReference>
<keyword evidence="6" id="KW-0479">Metal-binding</keyword>
<dbReference type="InterPro" id="IPR017907">
    <property type="entry name" value="Znf_RING_CS"/>
</dbReference>
<evidence type="ECO:0000259" key="23">
    <source>
        <dbReference type="PROSITE" id="PS50089"/>
    </source>
</evidence>
<comment type="caution">
    <text evidence="24">The sequence shown here is derived from an EMBL/GenBank/DDBJ whole genome shotgun (WGS) entry which is preliminary data.</text>
</comment>
<dbReference type="EC" id="3.4.13.23" evidence="12"/>
<dbReference type="GO" id="GO:0043161">
    <property type="term" value="P:proteasome-mediated ubiquitin-dependent protein catabolic process"/>
    <property type="evidence" value="ECO:0007669"/>
    <property type="project" value="TreeGrafter"/>
</dbReference>
<evidence type="ECO:0000256" key="12">
    <source>
        <dbReference type="ARBA" id="ARBA00023625"/>
    </source>
</evidence>
<dbReference type="InterPro" id="IPR013083">
    <property type="entry name" value="Znf_RING/FYVE/PHD"/>
</dbReference>
<keyword evidence="25" id="KW-1185">Reference proteome</keyword>
<comment type="catalytic activity">
    <reaction evidence="18">
        <text>S-benzyl-L-cysteinylglycine + H2O = S-benzyl-L-cysteine + glycine</text>
        <dbReference type="Rhea" id="RHEA:62568"/>
        <dbReference type="ChEBI" id="CHEBI:15377"/>
        <dbReference type="ChEBI" id="CHEBI:57305"/>
        <dbReference type="ChEBI" id="CHEBI:145802"/>
        <dbReference type="ChEBI" id="CHEBI:145803"/>
    </reaction>
    <physiologicalReaction direction="left-to-right" evidence="18">
        <dbReference type="Rhea" id="RHEA:62569"/>
    </physiologicalReaction>
</comment>
<evidence type="ECO:0000256" key="8">
    <source>
        <dbReference type="ARBA" id="ARBA00022771"/>
    </source>
</evidence>
<dbReference type="InterPro" id="IPR001680">
    <property type="entry name" value="WD40_rpt"/>
</dbReference>
<evidence type="ECO:0000256" key="9">
    <source>
        <dbReference type="ARBA" id="ARBA00022801"/>
    </source>
</evidence>
<dbReference type="Gene3D" id="2.130.10.10">
    <property type="entry name" value="YVTN repeat-like/Quinoprotein amine dehydrogenase"/>
    <property type="match status" value="1"/>
</dbReference>
<dbReference type="PROSITE" id="PS00678">
    <property type="entry name" value="WD_REPEATS_1"/>
    <property type="match status" value="1"/>
</dbReference>
<dbReference type="InterPro" id="IPR008283">
    <property type="entry name" value="Peptidase_M17_N"/>
</dbReference>
<dbReference type="GO" id="GO:0061630">
    <property type="term" value="F:ubiquitin protein ligase activity"/>
    <property type="evidence" value="ECO:0007669"/>
    <property type="project" value="InterPro"/>
</dbReference>
<dbReference type="PROSITE" id="PS50089">
    <property type="entry name" value="ZF_RING_2"/>
    <property type="match status" value="1"/>
</dbReference>
<proteinExistence type="inferred from homology"/>
<evidence type="ECO:0000256" key="4">
    <source>
        <dbReference type="ARBA" id="ARBA00022574"/>
    </source>
</evidence>
<dbReference type="SMART" id="SM00504">
    <property type="entry name" value="Ubox"/>
    <property type="match status" value="1"/>
</dbReference>
<dbReference type="InterPro" id="IPR015943">
    <property type="entry name" value="WD40/YVTN_repeat-like_dom_sf"/>
</dbReference>
<dbReference type="SUPFAM" id="SSF52949">
    <property type="entry name" value="Macro domain-like"/>
    <property type="match status" value="1"/>
</dbReference>